<dbReference type="NCBIfam" id="TIGR01716">
    <property type="entry name" value="RGG_Cterm"/>
    <property type="match status" value="1"/>
</dbReference>
<dbReference type="STRING" id="525365.HMPREF0548_1844"/>
<name>C2EQ98_9LACO</name>
<organism evidence="2 3">
    <name type="scientific">Lactobacillus ultunensis DSM 16047</name>
    <dbReference type="NCBI Taxonomy" id="525365"/>
    <lineage>
        <taxon>Bacteria</taxon>
        <taxon>Bacillati</taxon>
        <taxon>Bacillota</taxon>
        <taxon>Bacilli</taxon>
        <taxon>Lactobacillales</taxon>
        <taxon>Lactobacillaceae</taxon>
        <taxon>Lactobacillus</taxon>
    </lineage>
</organism>
<dbReference type="Pfam" id="PF21259">
    <property type="entry name" value="Rgg_C"/>
    <property type="match status" value="1"/>
</dbReference>
<accession>C2EQ98</accession>
<evidence type="ECO:0000259" key="1">
    <source>
        <dbReference type="Pfam" id="PF21259"/>
    </source>
</evidence>
<keyword evidence="3" id="KW-1185">Reference proteome</keyword>
<gene>
    <name evidence="2" type="ORF">HMPREF0548_1844</name>
</gene>
<feature type="non-terminal residue" evidence="2">
    <location>
        <position position="1"/>
    </location>
</feature>
<dbReference type="EMBL" id="ACGU01000091">
    <property type="protein sequence ID" value="EEJ71290.1"/>
    <property type="molecule type" value="Genomic_DNA"/>
</dbReference>
<reference evidence="2 3" key="1">
    <citation type="submission" date="2009-01" db="EMBL/GenBank/DDBJ databases">
        <authorList>
            <person name="Qin X."/>
            <person name="Bachman B."/>
            <person name="Battles P."/>
            <person name="Bell A."/>
            <person name="Bess C."/>
            <person name="Bickham C."/>
            <person name="Chaboub L."/>
            <person name="Chen D."/>
            <person name="Coyle M."/>
            <person name="Deiros D.R."/>
            <person name="Dinh H."/>
            <person name="Forbes L."/>
            <person name="Fowler G."/>
            <person name="Francisco L."/>
            <person name="Fu Q."/>
            <person name="Gubbala S."/>
            <person name="Hale W."/>
            <person name="Han Y."/>
            <person name="Hemphill L."/>
            <person name="Highlander S.K."/>
            <person name="Hirani K."/>
            <person name="Hogues M."/>
            <person name="Jackson L."/>
            <person name="Jakkamsetti A."/>
            <person name="Javaid M."/>
            <person name="Jiang H."/>
            <person name="Korchina V."/>
            <person name="Kovar C."/>
            <person name="Lara F."/>
            <person name="Lee S."/>
            <person name="Mata R."/>
            <person name="Mathew T."/>
            <person name="Moen C."/>
            <person name="Morales K."/>
            <person name="Munidasa M."/>
            <person name="Nazareth L."/>
            <person name="Ngo R."/>
            <person name="Nguyen L."/>
            <person name="Okwuonu G."/>
            <person name="Ongeri F."/>
            <person name="Patil S."/>
            <person name="Petrosino J."/>
            <person name="Pham C."/>
            <person name="Pham P."/>
            <person name="Pu L.-L."/>
            <person name="Puazo M."/>
            <person name="Raj R."/>
            <person name="Reid J."/>
            <person name="Rouhana J."/>
            <person name="Saada N."/>
            <person name="Shang Y."/>
            <person name="Simmons D."/>
            <person name="Thornton R."/>
            <person name="Warren J."/>
            <person name="Weissenberger G."/>
            <person name="Zhang J."/>
            <person name="Zhang L."/>
            <person name="Zhou C."/>
            <person name="Zhu D."/>
            <person name="Muzny D."/>
            <person name="Worley K."/>
            <person name="Gibbs R."/>
        </authorList>
    </citation>
    <scope>NUCLEOTIDE SEQUENCE [LARGE SCALE GENOMIC DNA]</scope>
    <source>
        <strain evidence="2 3">DSM 16047</strain>
    </source>
</reference>
<evidence type="ECO:0000313" key="2">
    <source>
        <dbReference type="EMBL" id="EEJ71290.1"/>
    </source>
</evidence>
<sequence length="161" mass="18827">GKNYLEPGDIQRIGSYLLHNTVWSKHNIILLANAPFLLNSEMGFKIAMRIIHNFDQVRDINENLIIFMGGLSDTVISFVFKKKLEYAQKILDKLRKVNLPFYYMFFDLTLSFLQKVIDYCHTGDEQPVLAMIDNLVQLNCSQQAHIWLDVFKSTQEIWPQK</sequence>
<comment type="caution">
    <text evidence="2">The sequence shown here is derived from an EMBL/GenBank/DDBJ whole genome shotgun (WGS) entry which is preliminary data.</text>
</comment>
<feature type="domain" description="HTH-type transcriptional regulator Rgg C-terminal" evidence="1">
    <location>
        <begin position="3"/>
        <end position="145"/>
    </location>
</feature>
<dbReference type="InterPro" id="IPR010057">
    <property type="entry name" value="Transcription_activator_Rgg_C"/>
</dbReference>
<dbReference type="eggNOG" id="COG1396">
    <property type="taxonomic scope" value="Bacteria"/>
</dbReference>
<dbReference type="AlphaFoldDB" id="C2EQ98"/>
<evidence type="ECO:0000313" key="3">
    <source>
        <dbReference type="Proteomes" id="UP000005583"/>
    </source>
</evidence>
<dbReference type="Proteomes" id="UP000005583">
    <property type="component" value="Unassembled WGS sequence"/>
</dbReference>
<dbReference type="HOGENOM" id="CLU_1638960_0_0_9"/>
<proteinExistence type="predicted"/>
<protein>
    <recommendedName>
        <fullName evidence="1">HTH-type transcriptional regulator Rgg C-terminal domain-containing protein</fullName>
    </recommendedName>
</protein>